<dbReference type="OrthoDB" id="17373at2759"/>
<sequence length="2231" mass="249903">MLMPRGHFMLSCESVALAWLFVACFCCVFVRAKIYDRCELARELHYGYHLPLQQIATWVCIAQRESLFNTAAVGRLNSDGSADHGLFQISDLYWCSHGGYAGKACNLRCNDLLDNDISNDVRCIKTIYEEHTRLSGDGFNAWTTYQPFCLHQDYNQVAGCFSQHSHKDYPKPGPNVIHDSPQVSRKYQSNPFLSNIQSNRPKPQITSHYTAATPNYQNNPFLKNIKPQGNGYSSPALKHAHPQKSQAAQSYYSSSSNNNQRHVNAIQSPKGKIFTRCSLAQELYTKHKFPLQDIATWVCIAEHQSSFDSSAVGRQNGDGSANYGLFQISDRYWCYSGPTPEEGKACNVACHKLADEDLQDDVRCIRIIYDEHTRISGNGFNAWTVYSRSCQNQNIEQIRQCFDAKVLDNINTLPSTNSSSNEVVSSVVSVSKPGKVYDKCELAQELYHKHQMPMDQIATWVCIAQHESNFRTSAVGRLNADGSADHGLFQISDLYWCSHDRYGGKACNIPCDRLLDSDITDDVRCIKIIHEEHTRISGDGFNAWAVYKPHCLNQGLERVKQCFSEKDLKDSQTKTVSAGNKNSFTSSSSSTAVSKKGKIYNKCELAKELYHKHHMPMEQIPTWVCIAQHESSYNTAAVGRLNTDGSADHGLFQISDLYWCTHDQYGGKTCNIPCDRLLDSDISDDISCIKIIHDEHTRISGDGFNAWAVYKPHCRNQGLDRVKECFTEKELKDIPIKSTYSPSSNALVPQQSSAATKKGKIYKKCELAQELYQKHRMPMDQIPTWVCIAQHESSYNTAAVGRLNTDGSADHGLFQISDLYWCTHDQYGGKACNIPCDRLLDSDISDDIRCIKIIYDEHTRISGDGFNAWAVYKPHCRNQGLDRVKECFTDEELKDSATKSITGPYDNSLIPQSSPATTKKGKVYNKCELAQELYHKHRLPMDQIPTWVCIAQHESSYNTAAVGRLNTDGSADHGLFQISDLYWCTHDQYGGKACNIPCDKLLDSDISDDIRCIKIIHEEHTRISGDGFNAWAVYKPHCRNQRMESVKQCFTEQELTYSSSNAVAVISTNSIDFQVSTAGKKGKIYKKCELAQELYHKHHLPIEQIPTWVCIAQHESSYNTAAVGRLNTDGSADHGLFQISDLYWCSHDPYGGKACNIPCDRLLDSDISDDVRCIKIIHDEHTHISGDGFNAWAVYKPHCRNQGLERVKECFSENELRDSKPKGSPSLNSNTITHQSPKPSTKKGKIYKKCELAQELLHKHRLPLNQIPTWVCIAQHESSYNTAAVGRLNTDGSADHGLFQISDLYWCTHDQYGGKACNIACDRLLDSDISDDVQCIKMIHEEHTGISGDGFNAWAVYKPHCRNQGLERIKECFKENELADLDSIKPITPISSNALKPAVSNKQAPAKGKIYKKCELAQELYAKHKMPMEQIPTWVCIAQHESSFNTAAVGRLNADGSADHGLFQISDLYWCSHDPYGGKACNIPCDKLLDSDITDDVRCIKIIHEEHTQISGDGFNAWAVYKPHCRNRQFSDVQSCFSSNEIQLFEKNKADKYQPSNYNAPTKKPGDYSHNPFLQNIKVSASSAQAPAKVATAVQVNVIPNTNNYKNNPFLSGAIKTSSISSPLGSSSTQKEVVQNYQNNPFLNGLPKTTPTTVKTSTTSKSTTSSSLQSASYQQQYATTSISQPSKYVNSNDFRTKPSDKPQSYGSTSQPSKYSDSNSFRITTKMPTTYKPTTLRPTTTTSKPRTTATAKTTTTRKSTINTTKGASNWNDGKYRPLSVTGTTTTKKPTTTTKRTTTTTTKRSTTSWTSTKSSSATTSKPTTWWTSTTKSSKGISSAQLKESTTTRKPTTTPTTRKPTSTTRSWNNGPTTRKTPTTSWTTTTRKPTSTTRNWNNAQTAKLKQTTAIQKPTTTTKKPTSTTWSWNHGQTPTTRKTPTTSWTTTRKPTTTLRTTNTPKATTATWNWNNGQYKGGNPTTTRKPSTIAGNWNSSGQYKATSPTTTKRPTQTTTTRKTSTTKNYSNTTTWNWNNRQTTNTPKTITTTRTTTTTRRPSLSPTKSSNNWNWSTTTTKHLASKATARTTTTTTTTTRKPLNVTPSPRSQTTTKSPSANTNWNWQQPKYSNTSATTSWNSKTTNKPSQLTTNTTWQHWQNGQPATTSQSYKTTTTSKPQTQSGNWQNNKTTNSKFSTKAPQNTQTTRKSDDLFKHPFFERVKQEREIFESNLSNYQKRKN</sequence>
<keyword evidence="11" id="KW-1185">Reference proteome</keyword>
<dbReference type="PROSITE" id="PS00128">
    <property type="entry name" value="GLYCOSYL_HYDROL_F22_1"/>
    <property type="match status" value="9"/>
</dbReference>
<keyword evidence="4" id="KW-0081">Bacteriolytic enzyme</keyword>
<dbReference type="Gene3D" id="1.10.530.10">
    <property type="match status" value="9"/>
</dbReference>
<feature type="region of interest" description="Disordered" evidence="8">
    <location>
        <begin position="1639"/>
        <end position="2208"/>
    </location>
</feature>
<dbReference type="FunFam" id="1.10.530.10:FF:000001">
    <property type="entry name" value="Lysozyme C"/>
    <property type="match status" value="7"/>
</dbReference>
<organism evidence="10 11">
    <name type="scientific">Stomoxys calcitrans</name>
    <name type="common">Stable fly</name>
    <name type="synonym">Conops calcitrans</name>
    <dbReference type="NCBI Taxonomy" id="35570"/>
    <lineage>
        <taxon>Eukaryota</taxon>
        <taxon>Metazoa</taxon>
        <taxon>Ecdysozoa</taxon>
        <taxon>Arthropoda</taxon>
        <taxon>Hexapoda</taxon>
        <taxon>Insecta</taxon>
        <taxon>Pterygota</taxon>
        <taxon>Neoptera</taxon>
        <taxon>Endopterygota</taxon>
        <taxon>Diptera</taxon>
        <taxon>Brachycera</taxon>
        <taxon>Muscomorpha</taxon>
        <taxon>Muscoidea</taxon>
        <taxon>Muscidae</taxon>
        <taxon>Stomoxys</taxon>
    </lineage>
</organism>
<dbReference type="PANTHER" id="PTHR11407:SF63">
    <property type="entry name" value="LYSOZYME C"/>
    <property type="match status" value="1"/>
</dbReference>
<feature type="domain" description="Glycosyl hydrolases family 22 (GH22)" evidence="9">
    <location>
        <begin position="507"/>
        <end position="525"/>
    </location>
</feature>
<feature type="region of interest" description="Disordered" evidence="8">
    <location>
        <begin position="193"/>
        <end position="258"/>
    </location>
</feature>
<dbReference type="EC" id="3.2.1.17" evidence="3"/>
<dbReference type="PROSITE" id="PS51257">
    <property type="entry name" value="PROKAR_LIPOPROTEIN"/>
    <property type="match status" value="1"/>
</dbReference>
<feature type="compositionally biased region" description="Low complexity" evidence="8">
    <location>
        <begin position="2156"/>
        <end position="2173"/>
    </location>
</feature>
<dbReference type="GO" id="GO:0003796">
    <property type="term" value="F:lysozyme activity"/>
    <property type="evidence" value="ECO:0007669"/>
    <property type="project" value="UniProtKB-EC"/>
</dbReference>
<evidence type="ECO:0000256" key="3">
    <source>
        <dbReference type="ARBA" id="ARBA00012732"/>
    </source>
</evidence>
<keyword evidence="6" id="KW-0326">Glycosidase</keyword>
<protein>
    <recommendedName>
        <fullName evidence="3">lysozyme</fullName>
        <ecNumber evidence="3">3.2.1.17</ecNumber>
    </recommendedName>
</protein>
<feature type="compositionally biased region" description="Low complexity" evidence="8">
    <location>
        <begin position="1646"/>
        <end position="1681"/>
    </location>
</feature>
<feature type="domain" description="Glycosyl hydrolases family 22 (GH22)" evidence="9">
    <location>
        <begin position="1481"/>
        <end position="1499"/>
    </location>
</feature>
<feature type="compositionally biased region" description="Low complexity" evidence="8">
    <location>
        <begin position="1845"/>
        <end position="1890"/>
    </location>
</feature>
<feature type="domain" description="Glycosyl hydrolases family 22 (GH22)" evidence="9">
    <location>
        <begin position="346"/>
        <end position="364"/>
    </location>
</feature>
<feature type="compositionally biased region" description="Low complexity" evidence="8">
    <location>
        <begin position="1723"/>
        <end position="1764"/>
    </location>
</feature>
<feature type="domain" description="Glycosyl hydrolases family 22 (GH22)" evidence="9">
    <location>
        <begin position="832"/>
        <end position="850"/>
    </location>
</feature>
<evidence type="ECO:0000256" key="7">
    <source>
        <dbReference type="RuleBase" id="RU004440"/>
    </source>
</evidence>
<evidence type="ECO:0000256" key="2">
    <source>
        <dbReference type="ARBA" id="ARBA00010859"/>
    </source>
</evidence>
<dbReference type="GO" id="GO:0042742">
    <property type="term" value="P:defense response to bacterium"/>
    <property type="evidence" value="ECO:0007669"/>
    <property type="project" value="UniProtKB-KW"/>
</dbReference>
<evidence type="ECO:0000259" key="9">
    <source>
        <dbReference type="PROSITE" id="PS00128"/>
    </source>
</evidence>
<dbReference type="PRINTS" id="PR00135">
    <property type="entry name" value="LYZLACT"/>
</dbReference>
<dbReference type="VEuPathDB" id="VectorBase:SCAU007901"/>
<dbReference type="CDD" id="cd16899">
    <property type="entry name" value="LYZ_C_invert"/>
    <property type="match status" value="9"/>
</dbReference>
<comment type="similarity">
    <text evidence="2 7">Belongs to the glycosyl hydrolase 22 family.</text>
</comment>
<dbReference type="Proteomes" id="UP000095300">
    <property type="component" value="Unassembled WGS sequence"/>
</dbReference>
<feature type="compositionally biased region" description="Low complexity" evidence="8">
    <location>
        <begin position="1928"/>
        <end position="1966"/>
    </location>
</feature>
<evidence type="ECO:0000313" key="10">
    <source>
        <dbReference type="EnsemblMetazoa" id="SCAU007901-PA"/>
    </source>
</evidence>
<feature type="domain" description="Glycosyl hydrolases family 22 (GH22)" evidence="9">
    <location>
        <begin position="1155"/>
        <end position="1173"/>
    </location>
</feature>
<keyword evidence="6" id="KW-0378">Hydrolase</keyword>
<keyword evidence="5" id="KW-1015">Disulfide bond</keyword>
<feature type="compositionally biased region" description="Polar residues" evidence="8">
    <location>
        <begin position="193"/>
        <end position="221"/>
    </location>
</feature>
<feature type="region of interest" description="Disordered" evidence="8">
    <location>
        <begin position="1215"/>
        <end position="1243"/>
    </location>
</feature>
<feature type="compositionally biased region" description="Low complexity" evidence="8">
    <location>
        <begin position="1901"/>
        <end position="1920"/>
    </location>
</feature>
<feature type="compositionally biased region" description="Polar residues" evidence="8">
    <location>
        <begin position="1973"/>
        <end position="1995"/>
    </location>
</feature>
<feature type="domain" description="Glycosyl hydrolases family 22 (GH22)" evidence="9">
    <location>
        <begin position="670"/>
        <end position="688"/>
    </location>
</feature>
<dbReference type="PANTHER" id="PTHR11407">
    <property type="entry name" value="LYSOZYME C"/>
    <property type="match status" value="1"/>
</dbReference>
<evidence type="ECO:0000256" key="1">
    <source>
        <dbReference type="ARBA" id="ARBA00000632"/>
    </source>
</evidence>
<feature type="compositionally biased region" description="Polar residues" evidence="8">
    <location>
        <begin position="1682"/>
        <end position="1693"/>
    </location>
</feature>
<dbReference type="KEGG" id="scac:106090823"/>
<dbReference type="FunFam" id="1.10.530.10:FF:000016">
    <property type="entry name" value="Uncharacterized protein, isoform B"/>
    <property type="match status" value="2"/>
</dbReference>
<feature type="compositionally biased region" description="Polar residues" evidence="8">
    <location>
        <begin position="2174"/>
        <end position="2197"/>
    </location>
</feature>
<dbReference type="GO" id="GO:0031640">
    <property type="term" value="P:killing of cells of another organism"/>
    <property type="evidence" value="ECO:0007669"/>
    <property type="project" value="UniProtKB-KW"/>
</dbReference>
<evidence type="ECO:0000256" key="4">
    <source>
        <dbReference type="ARBA" id="ARBA00022638"/>
    </source>
</evidence>
<feature type="compositionally biased region" description="Polar residues" evidence="8">
    <location>
        <begin position="1225"/>
        <end position="1239"/>
    </location>
</feature>
<feature type="compositionally biased region" description="Low complexity" evidence="8">
    <location>
        <begin position="245"/>
        <end position="258"/>
    </location>
</feature>
<feature type="compositionally biased region" description="Polar residues" evidence="8">
    <location>
        <begin position="2094"/>
        <end position="2155"/>
    </location>
</feature>
<dbReference type="STRING" id="35570.A0A1I8PGM3"/>
<accession>A0A1I8PGM3</accession>
<reference evidence="10" key="1">
    <citation type="submission" date="2020-05" db="UniProtKB">
        <authorList>
            <consortium name="EnsemblMetazoa"/>
        </authorList>
    </citation>
    <scope>IDENTIFICATION</scope>
    <source>
        <strain evidence="10">USDA</strain>
    </source>
</reference>
<dbReference type="EnsemblMetazoa" id="SCAU007901-RA">
    <property type="protein sequence ID" value="SCAU007901-PA"/>
    <property type="gene ID" value="SCAU007901"/>
</dbReference>
<evidence type="ECO:0000256" key="5">
    <source>
        <dbReference type="ARBA" id="ARBA00023157"/>
    </source>
</evidence>
<feature type="compositionally biased region" description="Polar residues" evidence="8">
    <location>
        <begin position="1891"/>
        <end position="1900"/>
    </location>
</feature>
<dbReference type="InterPro" id="IPR019799">
    <property type="entry name" value="Glyco_hydro_22_CS"/>
</dbReference>
<dbReference type="SUPFAM" id="SSF53955">
    <property type="entry name" value="Lysozyme-like"/>
    <property type="match status" value="9"/>
</dbReference>
<dbReference type="PROSITE" id="PS51348">
    <property type="entry name" value="GLYCOSYL_HYDROL_F22_2"/>
    <property type="match status" value="9"/>
</dbReference>
<comment type="catalytic activity">
    <reaction evidence="1">
        <text>Hydrolysis of (1-&gt;4)-beta-linkages between N-acetylmuramic acid and N-acetyl-D-glucosamine residues in a peptidoglycan and between N-acetyl-D-glucosamine residues in chitodextrins.</text>
        <dbReference type="EC" id="3.2.1.17"/>
    </reaction>
</comment>
<gene>
    <name evidence="10" type="primary">106090823</name>
</gene>
<feature type="compositionally biased region" description="Low complexity" evidence="8">
    <location>
        <begin position="1782"/>
        <end position="1832"/>
    </location>
</feature>
<name>A0A1I8PGM3_STOCA</name>
<feature type="domain" description="Glycosyl hydrolases family 22 (GH22)" evidence="9">
    <location>
        <begin position="1317"/>
        <end position="1335"/>
    </location>
</feature>
<evidence type="ECO:0000256" key="8">
    <source>
        <dbReference type="SAM" id="MobiDB-lite"/>
    </source>
</evidence>
<feature type="compositionally biased region" description="Polar residues" evidence="8">
    <location>
        <begin position="1701"/>
        <end position="1722"/>
    </location>
</feature>
<dbReference type="InterPro" id="IPR001916">
    <property type="entry name" value="Glyco_hydro_22"/>
</dbReference>
<evidence type="ECO:0000313" key="11">
    <source>
        <dbReference type="Proteomes" id="UP000095300"/>
    </source>
</evidence>
<proteinExistence type="inferred from homology"/>
<dbReference type="InterPro" id="IPR023346">
    <property type="entry name" value="Lysozyme-like_dom_sf"/>
</dbReference>
<dbReference type="SMART" id="SM00263">
    <property type="entry name" value="LYZ1"/>
    <property type="match status" value="9"/>
</dbReference>
<keyword evidence="4" id="KW-0929">Antimicrobial</keyword>
<feature type="domain" description="Glycosyl hydrolases family 22 (GH22)" evidence="9">
    <location>
        <begin position="105"/>
        <end position="123"/>
    </location>
</feature>
<dbReference type="Pfam" id="PF00062">
    <property type="entry name" value="Lys"/>
    <property type="match status" value="9"/>
</dbReference>
<evidence type="ECO:0000256" key="6">
    <source>
        <dbReference type="ARBA" id="ARBA00023295"/>
    </source>
</evidence>
<feature type="compositionally biased region" description="Basic and acidic residues" evidence="8">
    <location>
        <begin position="2198"/>
        <end position="2208"/>
    </location>
</feature>
<feature type="compositionally biased region" description="Low complexity" evidence="8">
    <location>
        <begin position="1996"/>
        <end position="2089"/>
    </location>
</feature>
<feature type="domain" description="Glycosyl hydrolases family 22 (GH22)" evidence="9">
    <location>
        <begin position="994"/>
        <end position="1012"/>
    </location>
</feature>